<evidence type="ECO:0000313" key="1">
    <source>
        <dbReference type="EMBL" id="KAJ7015307.1"/>
    </source>
</evidence>
<comment type="caution">
    <text evidence="1">The sequence shown here is derived from an EMBL/GenBank/DDBJ whole genome shotgun (WGS) entry which is preliminary data.</text>
</comment>
<protein>
    <submittedName>
        <fullName evidence="1">Uncharacterized protein</fullName>
    </submittedName>
</protein>
<evidence type="ECO:0000313" key="2">
    <source>
        <dbReference type="Proteomes" id="UP001164929"/>
    </source>
</evidence>
<keyword evidence="2" id="KW-1185">Reference proteome</keyword>
<reference evidence="1 2" key="1">
    <citation type="journal article" date="2023" name="Mol. Ecol. Resour.">
        <title>Chromosome-level genome assembly of a triploid poplar Populus alba 'Berolinensis'.</title>
        <authorList>
            <person name="Chen S."/>
            <person name="Yu Y."/>
            <person name="Wang X."/>
            <person name="Wang S."/>
            <person name="Zhang T."/>
            <person name="Zhou Y."/>
            <person name="He R."/>
            <person name="Meng N."/>
            <person name="Wang Y."/>
            <person name="Liu W."/>
            <person name="Liu Z."/>
            <person name="Liu J."/>
            <person name="Guo Q."/>
            <person name="Huang H."/>
            <person name="Sederoff R.R."/>
            <person name="Wang G."/>
            <person name="Qu G."/>
            <person name="Chen S."/>
        </authorList>
    </citation>
    <scope>NUCLEOTIDE SEQUENCE [LARGE SCALE GENOMIC DNA]</scope>
    <source>
        <strain evidence="1">SC-2020</strain>
    </source>
</reference>
<dbReference type="Proteomes" id="UP001164929">
    <property type="component" value="Chromosome 1"/>
</dbReference>
<gene>
    <name evidence="1" type="ORF">NC653_004576</name>
</gene>
<dbReference type="EMBL" id="JAQIZT010000001">
    <property type="protein sequence ID" value="KAJ7015307.1"/>
    <property type="molecule type" value="Genomic_DNA"/>
</dbReference>
<name>A0AAD6WK74_9ROSI</name>
<dbReference type="AlphaFoldDB" id="A0AAD6WK74"/>
<accession>A0AAD6WK74</accession>
<organism evidence="1 2">
    <name type="scientific">Populus alba x Populus x berolinensis</name>
    <dbReference type="NCBI Taxonomy" id="444605"/>
    <lineage>
        <taxon>Eukaryota</taxon>
        <taxon>Viridiplantae</taxon>
        <taxon>Streptophyta</taxon>
        <taxon>Embryophyta</taxon>
        <taxon>Tracheophyta</taxon>
        <taxon>Spermatophyta</taxon>
        <taxon>Magnoliopsida</taxon>
        <taxon>eudicotyledons</taxon>
        <taxon>Gunneridae</taxon>
        <taxon>Pentapetalae</taxon>
        <taxon>rosids</taxon>
        <taxon>fabids</taxon>
        <taxon>Malpighiales</taxon>
        <taxon>Salicaceae</taxon>
        <taxon>Saliceae</taxon>
        <taxon>Populus</taxon>
    </lineage>
</organism>
<sequence length="52" mass="5778">MEREKVVVVVGLIYELKRGRSMAGAEGRREDLLAQGEGKWRWGRESLSGSGS</sequence>
<proteinExistence type="predicted"/>